<evidence type="ECO:0000313" key="3">
    <source>
        <dbReference type="EMBL" id="EZG43316.1"/>
    </source>
</evidence>
<feature type="transmembrane region" description="Helical" evidence="2">
    <location>
        <begin position="44"/>
        <end position="64"/>
    </location>
</feature>
<dbReference type="GeneID" id="22915996"/>
<sequence>MDCACVWSSLMNAIGRLATGASSINEGLAELPTDLGLSSRSSTLMTYSALLLLAVLLLNSGKIYDGVIRQFGRTASGRQASKTEQPAAASIGNHVKGLRPGGCLFS</sequence>
<comment type="caution">
    <text evidence="3">The sequence shown here is derived from an EMBL/GenBank/DDBJ whole genome shotgun (WGS) entry which is preliminary data.</text>
</comment>
<evidence type="ECO:0000313" key="4">
    <source>
        <dbReference type="Proteomes" id="UP000019763"/>
    </source>
</evidence>
<dbReference type="VEuPathDB" id="CryptoDB:GNI_176940"/>
<dbReference type="AlphaFoldDB" id="A0A023AX55"/>
<dbReference type="Proteomes" id="UP000019763">
    <property type="component" value="Unassembled WGS sequence"/>
</dbReference>
<keyword evidence="2 3" id="KW-0812">Transmembrane</keyword>
<proteinExistence type="predicted"/>
<dbReference type="RefSeq" id="XP_011133426.1">
    <property type="nucleotide sequence ID" value="XM_011135124.1"/>
</dbReference>
<organism evidence="3 4">
    <name type="scientific">Gregarina niphandrodes</name>
    <name type="common">Septate eugregarine</name>
    <dbReference type="NCBI Taxonomy" id="110365"/>
    <lineage>
        <taxon>Eukaryota</taxon>
        <taxon>Sar</taxon>
        <taxon>Alveolata</taxon>
        <taxon>Apicomplexa</taxon>
        <taxon>Conoidasida</taxon>
        <taxon>Gregarinasina</taxon>
        <taxon>Eugregarinorida</taxon>
        <taxon>Gregarinidae</taxon>
        <taxon>Gregarina</taxon>
    </lineage>
</organism>
<evidence type="ECO:0000256" key="2">
    <source>
        <dbReference type="SAM" id="Phobius"/>
    </source>
</evidence>
<feature type="region of interest" description="Disordered" evidence="1">
    <location>
        <begin position="75"/>
        <end position="94"/>
    </location>
</feature>
<keyword evidence="4" id="KW-1185">Reference proteome</keyword>
<protein>
    <submittedName>
        <fullName evidence="3">Transmembrane protein</fullName>
    </submittedName>
</protein>
<keyword evidence="2" id="KW-1133">Transmembrane helix</keyword>
<reference evidence="3" key="1">
    <citation type="submission" date="2013-12" db="EMBL/GenBank/DDBJ databases">
        <authorList>
            <person name="Omoto C.K."/>
            <person name="Sibley D."/>
            <person name="Venepally P."/>
            <person name="Hadjithomas M."/>
            <person name="Karamycheva S."/>
            <person name="Brunk B."/>
            <person name="Roos D."/>
            <person name="Caler E."/>
            <person name="Lorenzi H."/>
        </authorList>
    </citation>
    <scope>NUCLEOTIDE SEQUENCE</scope>
</reference>
<gene>
    <name evidence="3" type="ORF">GNI_176940</name>
</gene>
<name>A0A023AX55_GRENI</name>
<accession>A0A023AX55</accession>
<evidence type="ECO:0000256" key="1">
    <source>
        <dbReference type="SAM" id="MobiDB-lite"/>
    </source>
</evidence>
<keyword evidence="2" id="KW-0472">Membrane</keyword>
<dbReference type="EMBL" id="AFNH02001331">
    <property type="protein sequence ID" value="EZG43316.1"/>
    <property type="molecule type" value="Genomic_DNA"/>
</dbReference>